<protein>
    <recommendedName>
        <fullName evidence="1">JmjC domain-containing protein</fullName>
    </recommendedName>
</protein>
<dbReference type="EMBL" id="SYVO01000040">
    <property type="protein sequence ID" value="TKG08645.1"/>
    <property type="molecule type" value="Genomic_DNA"/>
</dbReference>
<dbReference type="InterPro" id="IPR003347">
    <property type="entry name" value="JmjC_dom"/>
</dbReference>
<reference evidence="2 3" key="1">
    <citation type="submission" date="2019-04" db="EMBL/GenBank/DDBJ databases">
        <title>A reverse ecology approach based on a biological definition of microbial populations.</title>
        <authorList>
            <person name="Arevalo P."/>
            <person name="Vaninsberghe D."/>
            <person name="Elsherbini J."/>
            <person name="Gore J."/>
            <person name="Polz M."/>
        </authorList>
    </citation>
    <scope>NUCLEOTIDE SEQUENCE [LARGE SCALE GENOMIC DNA]</scope>
    <source>
        <strain evidence="2 3">10N.222.48.A1</strain>
    </source>
</reference>
<evidence type="ECO:0000259" key="1">
    <source>
        <dbReference type="PROSITE" id="PS51184"/>
    </source>
</evidence>
<name>A0A4U2FG26_9VIBR</name>
<dbReference type="AlphaFoldDB" id="A0A4U2FG26"/>
<sequence length="299" mass="34710">MDFSELDICHKSTIDSILGSTHERFFEQFWSKKTHLFRDCLPSLKGFYDSNKFIEDYKRLQYHAVTLLVSVKDKKRLTQFPSSFDLVEERLSEDDSMVFSPLYLPDSYDDLPYEWNWFLSFYHVFCRYALPGFPTKNHWSWISSGPDFFHTLGSSQIGGHYDKGDVLYFVLEGEKEWTVELQPDYMNANKLMTMGDLTGQDLSPINEVDTYILKPGDCLYIPAFTYHRVRSSGKSLAVSVGLPNFSESSLIKYLMAQSELPLVPFPNYPASMQDLHYSALQERNVRMKAVLGKFESLLY</sequence>
<organism evidence="2 3">
    <name type="scientific">Vibrio lentus</name>
    <dbReference type="NCBI Taxonomy" id="136468"/>
    <lineage>
        <taxon>Bacteria</taxon>
        <taxon>Pseudomonadati</taxon>
        <taxon>Pseudomonadota</taxon>
        <taxon>Gammaproteobacteria</taxon>
        <taxon>Vibrionales</taxon>
        <taxon>Vibrionaceae</taxon>
        <taxon>Vibrio</taxon>
    </lineage>
</organism>
<dbReference type="PROSITE" id="PS51184">
    <property type="entry name" value="JMJC"/>
    <property type="match status" value="1"/>
</dbReference>
<dbReference type="Proteomes" id="UP000305840">
    <property type="component" value="Unassembled WGS sequence"/>
</dbReference>
<comment type="caution">
    <text evidence="2">The sequence shown here is derived from an EMBL/GenBank/DDBJ whole genome shotgun (WGS) entry which is preliminary data.</text>
</comment>
<dbReference type="RefSeq" id="WP_099167126.1">
    <property type="nucleotide sequence ID" value="NZ_JAJGZO010000001.1"/>
</dbReference>
<accession>A0A4U2FG26</accession>
<dbReference type="Gene3D" id="2.60.120.650">
    <property type="entry name" value="Cupin"/>
    <property type="match status" value="1"/>
</dbReference>
<evidence type="ECO:0000313" key="3">
    <source>
        <dbReference type="Proteomes" id="UP000305840"/>
    </source>
</evidence>
<proteinExistence type="predicted"/>
<feature type="domain" description="JmjC" evidence="1">
    <location>
        <begin position="89"/>
        <end position="259"/>
    </location>
</feature>
<dbReference type="Pfam" id="PF08007">
    <property type="entry name" value="JmjC_2"/>
    <property type="match status" value="1"/>
</dbReference>
<dbReference type="SUPFAM" id="SSF51197">
    <property type="entry name" value="Clavaminate synthase-like"/>
    <property type="match status" value="1"/>
</dbReference>
<evidence type="ECO:0000313" key="2">
    <source>
        <dbReference type="EMBL" id="TKG08645.1"/>
    </source>
</evidence>
<gene>
    <name evidence="2" type="ORF">FCV91_12275</name>
</gene>